<evidence type="ECO:0000256" key="3">
    <source>
        <dbReference type="ARBA" id="ARBA00022475"/>
    </source>
</evidence>
<protein>
    <submittedName>
        <fullName evidence="11">Flagellar motor protein MotB</fullName>
    </submittedName>
</protein>
<name>A0A934SWU2_9BURK</name>
<dbReference type="InterPro" id="IPR006665">
    <property type="entry name" value="OmpA-like"/>
</dbReference>
<keyword evidence="5 9" id="KW-1133">Transmembrane helix</keyword>
<dbReference type="InterPro" id="IPR025713">
    <property type="entry name" value="MotB-like_N_dom"/>
</dbReference>
<evidence type="ECO:0000256" key="8">
    <source>
        <dbReference type="SAM" id="MobiDB-lite"/>
    </source>
</evidence>
<dbReference type="EMBL" id="JAEPBG010000002">
    <property type="protein sequence ID" value="MBK4734159.1"/>
    <property type="molecule type" value="Genomic_DNA"/>
</dbReference>
<proteinExistence type="inferred from homology"/>
<feature type="region of interest" description="Disordered" evidence="8">
    <location>
        <begin position="300"/>
        <end position="348"/>
    </location>
</feature>
<dbReference type="InterPro" id="IPR050330">
    <property type="entry name" value="Bact_OuterMem_StrucFunc"/>
</dbReference>
<evidence type="ECO:0000256" key="9">
    <source>
        <dbReference type="SAM" id="Phobius"/>
    </source>
</evidence>
<evidence type="ECO:0000259" key="10">
    <source>
        <dbReference type="PROSITE" id="PS51123"/>
    </source>
</evidence>
<evidence type="ECO:0000313" key="11">
    <source>
        <dbReference type="EMBL" id="MBK4734159.1"/>
    </source>
</evidence>
<reference evidence="11" key="1">
    <citation type="submission" date="2021-01" db="EMBL/GenBank/DDBJ databases">
        <title>Genome sequence of strain Noviherbaspirillum sp. DKR-6.</title>
        <authorList>
            <person name="Chaudhary D.K."/>
        </authorList>
    </citation>
    <scope>NUCLEOTIDE SEQUENCE</scope>
    <source>
        <strain evidence="11">DKR-6</strain>
    </source>
</reference>
<evidence type="ECO:0000313" key="12">
    <source>
        <dbReference type="Proteomes" id="UP000622890"/>
    </source>
</evidence>
<feature type="domain" description="OmpA-like" evidence="10">
    <location>
        <begin position="159"/>
        <end position="279"/>
    </location>
</feature>
<dbReference type="NCBIfam" id="NF006548">
    <property type="entry name" value="PRK09041.1"/>
    <property type="match status" value="1"/>
</dbReference>
<keyword evidence="11" id="KW-0966">Cell projection</keyword>
<feature type="compositionally biased region" description="Low complexity" evidence="8">
    <location>
        <begin position="311"/>
        <end position="343"/>
    </location>
</feature>
<dbReference type="PANTHER" id="PTHR30329">
    <property type="entry name" value="STATOR ELEMENT OF FLAGELLAR MOTOR COMPLEX"/>
    <property type="match status" value="1"/>
</dbReference>
<dbReference type="GO" id="GO:0005886">
    <property type="term" value="C:plasma membrane"/>
    <property type="evidence" value="ECO:0007669"/>
    <property type="project" value="UniProtKB-SubCell"/>
</dbReference>
<feature type="region of interest" description="Disordered" evidence="8">
    <location>
        <begin position="360"/>
        <end position="379"/>
    </location>
</feature>
<comment type="subcellular location">
    <subcellularLocation>
        <location evidence="1">Cell membrane</location>
        <topology evidence="1">Single-pass membrane protein</topology>
    </subcellularLocation>
</comment>
<feature type="region of interest" description="Disordered" evidence="8">
    <location>
        <begin position="72"/>
        <end position="105"/>
    </location>
</feature>
<comment type="similarity">
    <text evidence="2">Belongs to the MotB family.</text>
</comment>
<keyword evidence="4 9" id="KW-0812">Transmembrane</keyword>
<dbReference type="Proteomes" id="UP000622890">
    <property type="component" value="Unassembled WGS sequence"/>
</dbReference>
<sequence length="379" mass="39832">MADDNLRPIIVKRIKKGGGGHHGGAWKIAYADFVTAMMAFFLLMWLLGSTAKGDLQGIAEYFSTPLKVAMSGGSGSGDSSSVIQGGGRDLTRREGQVKKGTQEAPKKTYDLKAAQADIERMEGERLKALKNRIEAVMDANPNLKQFKKQLLIDITTEGLRIQIVDEQNRPMFASAKAEVQPYTRDILREIGKVLNEVPNKVSLSGHTDAHAYSTGDKGYSNWELSADRANASRRELIAGGLGEGKIVRVVGLASAVLMNKDDPYDPTNRRISIIVMNKKAEENATRDGGAVNVSSGAEAGAQINGQPGATAPGQPEAAANPAAPTVPAVPTAPAASAQQGAAARSNEAAAVQQILAPRNAESVAAAAGEAAQSAIGKPR</sequence>
<keyword evidence="12" id="KW-1185">Reference proteome</keyword>
<evidence type="ECO:0000256" key="4">
    <source>
        <dbReference type="ARBA" id="ARBA00022692"/>
    </source>
</evidence>
<dbReference type="InterPro" id="IPR036737">
    <property type="entry name" value="OmpA-like_sf"/>
</dbReference>
<feature type="compositionally biased region" description="Basic and acidic residues" evidence="8">
    <location>
        <begin position="89"/>
        <end position="105"/>
    </location>
</feature>
<dbReference type="Gene3D" id="3.30.1330.60">
    <property type="entry name" value="OmpA-like domain"/>
    <property type="match status" value="1"/>
</dbReference>
<keyword evidence="3" id="KW-1003">Cell membrane</keyword>
<gene>
    <name evidence="11" type="primary">motB</name>
    <name evidence="11" type="ORF">JJB74_06010</name>
</gene>
<dbReference type="SUPFAM" id="SSF103088">
    <property type="entry name" value="OmpA-like"/>
    <property type="match status" value="1"/>
</dbReference>
<evidence type="ECO:0000256" key="5">
    <source>
        <dbReference type="ARBA" id="ARBA00022989"/>
    </source>
</evidence>
<comment type="caution">
    <text evidence="11">The sequence shown here is derived from an EMBL/GenBank/DDBJ whole genome shotgun (WGS) entry which is preliminary data.</text>
</comment>
<organism evidence="11 12">
    <name type="scientific">Noviherbaspirillum pedocola</name>
    <dbReference type="NCBI Taxonomy" id="2801341"/>
    <lineage>
        <taxon>Bacteria</taxon>
        <taxon>Pseudomonadati</taxon>
        <taxon>Pseudomonadota</taxon>
        <taxon>Betaproteobacteria</taxon>
        <taxon>Burkholderiales</taxon>
        <taxon>Oxalobacteraceae</taxon>
        <taxon>Noviherbaspirillum</taxon>
    </lineage>
</organism>
<dbReference type="PROSITE" id="PS51123">
    <property type="entry name" value="OMPA_2"/>
    <property type="match status" value="1"/>
</dbReference>
<dbReference type="AlphaFoldDB" id="A0A934SWU2"/>
<feature type="transmembrane region" description="Helical" evidence="9">
    <location>
        <begin position="28"/>
        <end position="47"/>
    </location>
</feature>
<evidence type="ECO:0000256" key="1">
    <source>
        <dbReference type="ARBA" id="ARBA00004162"/>
    </source>
</evidence>
<dbReference type="PANTHER" id="PTHR30329:SF21">
    <property type="entry name" value="LIPOPROTEIN YIAD-RELATED"/>
    <property type="match status" value="1"/>
</dbReference>
<dbReference type="Pfam" id="PF00691">
    <property type="entry name" value="OmpA"/>
    <property type="match status" value="1"/>
</dbReference>
<keyword evidence="6 7" id="KW-0472">Membrane</keyword>
<evidence type="ECO:0000256" key="6">
    <source>
        <dbReference type="ARBA" id="ARBA00023136"/>
    </source>
</evidence>
<accession>A0A934SWU2</accession>
<keyword evidence="11" id="KW-0282">Flagellum</keyword>
<dbReference type="Pfam" id="PF13677">
    <property type="entry name" value="MotB_plug"/>
    <property type="match status" value="1"/>
</dbReference>
<evidence type="ECO:0000256" key="7">
    <source>
        <dbReference type="PROSITE-ProRule" id="PRU00473"/>
    </source>
</evidence>
<keyword evidence="11" id="KW-0969">Cilium</keyword>
<evidence type="ECO:0000256" key="2">
    <source>
        <dbReference type="ARBA" id="ARBA00008914"/>
    </source>
</evidence>
<dbReference type="CDD" id="cd07185">
    <property type="entry name" value="OmpA_C-like"/>
    <property type="match status" value="1"/>
</dbReference>